<evidence type="ECO:0000313" key="4">
    <source>
        <dbReference type="Proteomes" id="UP000044602"/>
    </source>
</evidence>
<evidence type="ECO:0000256" key="1">
    <source>
        <dbReference type="SAM" id="Coils"/>
    </source>
</evidence>
<feature type="compositionally biased region" description="Low complexity" evidence="2">
    <location>
        <begin position="38"/>
        <end position="94"/>
    </location>
</feature>
<feature type="coiled-coil region" evidence="1">
    <location>
        <begin position="558"/>
        <end position="592"/>
    </location>
</feature>
<feature type="compositionally biased region" description="Acidic residues" evidence="2">
    <location>
        <begin position="628"/>
        <end position="644"/>
    </location>
</feature>
<protein>
    <submittedName>
        <fullName evidence="3">Uncharacterized protein</fullName>
    </submittedName>
</protein>
<feature type="compositionally biased region" description="Gly residues" evidence="2">
    <location>
        <begin position="199"/>
        <end position="210"/>
    </location>
</feature>
<feature type="region of interest" description="Disordered" evidence="2">
    <location>
        <begin position="406"/>
        <end position="479"/>
    </location>
</feature>
<dbReference type="PANTHER" id="PTHR38701:SF1">
    <property type="entry name" value="UP-REGULATED DURING SEPTATION PROTEIN 1 DOMAIN-CONTAINING PROTEIN"/>
    <property type="match status" value="1"/>
</dbReference>
<dbReference type="AlphaFoldDB" id="A0A0G4KLR7"/>
<feature type="region of interest" description="Disordered" evidence="2">
    <location>
        <begin position="627"/>
        <end position="672"/>
    </location>
</feature>
<proteinExistence type="predicted"/>
<reference evidence="3 4" key="1">
    <citation type="submission" date="2015-05" db="EMBL/GenBank/DDBJ databases">
        <authorList>
            <person name="Wang D.B."/>
            <person name="Wang M."/>
        </authorList>
    </citation>
    <scope>NUCLEOTIDE SEQUENCE [LARGE SCALE GENOMIC DNA]</scope>
    <source>
        <strain evidence="3">VL1</strain>
    </source>
</reference>
<feature type="compositionally biased region" description="Polar residues" evidence="2">
    <location>
        <begin position="603"/>
        <end position="615"/>
    </location>
</feature>
<feature type="compositionally biased region" description="Polar residues" evidence="2">
    <location>
        <begin position="303"/>
        <end position="313"/>
    </location>
</feature>
<keyword evidence="4" id="KW-1185">Reference proteome</keyword>
<sequence>MRSLNTNSTSTSHSRDPSPARSSDLLRTRRSFLPSKQTPTATRKPSTTTALRPRITPRTSTANLSTTTTTSSAPKTTTTPPTPRRQQSTARQPTLSSTLRQPLRKLSQNALNTTPVVRPSVAPKLKSLSDMPPPHDQKGAHAAPRQPVLSASAAKAMGRAPLTPKIASKAQQHHQQPPVVTPLARRKTDLGHGSAASGASGGPGGGGGGGVKDDITSPVSAFLSHNITPRSGSRQTRVDSASSTPTGTPNPERNSDWDTRSAFASVFDGDMNRKHVVTFSPPSDVGSRNDPSDSKFFYASDAKPSSQPSLLKTQQQQQQQQPIKTPTFIYANGSAIERNRPTSPSVVPGFTPVLAPTQEAQASKFFYANGAPDFQPAYRPASAAGSTVSSSSKMNAPRAAPTIATGGFAATSRPTSPNKQTQPIPPPLARTATLSPQPASRPQMASPPTLAAQPAAKRRVSIEVPPQHGSHSRNGSVSSGDAIMSRFMASHPSSELSSPTSAPNNPAVTMASIIQAAEDLTESDDSKGHGELQSPTKSTHSGDPLNDLVAHARRERKVQDLEITNASLEAINRSLERQLHKQTAELRRYRRLSRSGRLSLTSMASSRVPSDSTVGTAVGMEGGLELSDLSEDEGEDEEEEDDDLGSLYDKDPSDSESISSPGLKAADRRRKRDERRLQLDLTKHRELLVDSQKINQSIKRCLNWTEELIKDGKKALEYKVRASDVELAPRVLAPQYEDDPDVLKSGDVGDDDGDITLSDSILDEVPPTTATLKGANLAPPWSGDPQIRDSGIELPTDEG</sequence>
<dbReference type="EMBL" id="CVQH01002225">
    <property type="protein sequence ID" value="CRK09980.1"/>
    <property type="molecule type" value="Genomic_DNA"/>
</dbReference>
<feature type="compositionally biased region" description="Polar residues" evidence="2">
    <location>
        <begin position="95"/>
        <end position="115"/>
    </location>
</feature>
<accession>A0A0G4KLR7</accession>
<feature type="region of interest" description="Disordered" evidence="2">
    <location>
        <begin position="770"/>
        <end position="799"/>
    </location>
</feature>
<dbReference type="Proteomes" id="UP000044602">
    <property type="component" value="Unassembled WGS sequence"/>
</dbReference>
<feature type="compositionally biased region" description="Polar residues" evidence="2">
    <location>
        <begin position="217"/>
        <end position="252"/>
    </location>
</feature>
<evidence type="ECO:0000313" key="3">
    <source>
        <dbReference type="EMBL" id="CRK09980.1"/>
    </source>
</evidence>
<feature type="compositionally biased region" description="Low complexity" evidence="2">
    <location>
        <begin position="1"/>
        <end position="12"/>
    </location>
</feature>
<feature type="region of interest" description="Disordered" evidence="2">
    <location>
        <begin position="1"/>
        <end position="146"/>
    </location>
</feature>
<feature type="region of interest" description="Disordered" evidence="2">
    <location>
        <begin position="600"/>
        <end position="619"/>
    </location>
</feature>
<organism evidence="3 4">
    <name type="scientific">Verticillium longisporum</name>
    <name type="common">Verticillium dahliae var. longisporum</name>
    <dbReference type="NCBI Taxonomy" id="100787"/>
    <lineage>
        <taxon>Eukaryota</taxon>
        <taxon>Fungi</taxon>
        <taxon>Dikarya</taxon>
        <taxon>Ascomycota</taxon>
        <taxon>Pezizomycotina</taxon>
        <taxon>Sordariomycetes</taxon>
        <taxon>Hypocreomycetidae</taxon>
        <taxon>Glomerellales</taxon>
        <taxon>Plectosphaerellaceae</taxon>
        <taxon>Verticillium</taxon>
    </lineage>
</organism>
<dbReference type="PANTHER" id="PTHR38701">
    <property type="entry name" value="CHROMOSOME 8, WHOLE GENOME SHOTGUN SEQUENCE"/>
    <property type="match status" value="1"/>
</dbReference>
<evidence type="ECO:0000256" key="2">
    <source>
        <dbReference type="SAM" id="MobiDB-lite"/>
    </source>
</evidence>
<keyword evidence="1" id="KW-0175">Coiled coil</keyword>
<gene>
    <name evidence="3" type="ORF">BN1708_009867</name>
</gene>
<feature type="region of interest" description="Disordered" evidence="2">
    <location>
        <begin position="188"/>
        <end position="259"/>
    </location>
</feature>
<name>A0A0G4KLR7_VERLO</name>
<feature type="region of interest" description="Disordered" evidence="2">
    <location>
        <begin position="520"/>
        <end position="545"/>
    </location>
</feature>
<feature type="region of interest" description="Disordered" evidence="2">
    <location>
        <begin position="278"/>
        <end position="323"/>
    </location>
</feature>
<feature type="compositionally biased region" description="Polar residues" evidence="2">
    <location>
        <begin position="412"/>
        <end position="422"/>
    </location>
</feature>
<dbReference type="STRING" id="100787.A0A0G4KLR7"/>